<dbReference type="Pfam" id="PF09346">
    <property type="entry name" value="SMI1_KNR4"/>
    <property type="match status" value="1"/>
</dbReference>
<protein>
    <submittedName>
        <fullName evidence="2">SMI1/KNR4 family protein</fullName>
    </submittedName>
</protein>
<keyword evidence="3" id="KW-1185">Reference proteome</keyword>
<dbReference type="InterPro" id="IPR018958">
    <property type="entry name" value="Knr4/Smi1-like_dom"/>
</dbReference>
<organism evidence="2 3">
    <name type="scientific">Hymenobacter lutimineralis</name>
    <dbReference type="NCBI Taxonomy" id="2606448"/>
    <lineage>
        <taxon>Bacteria</taxon>
        <taxon>Pseudomonadati</taxon>
        <taxon>Bacteroidota</taxon>
        <taxon>Cytophagia</taxon>
        <taxon>Cytophagales</taxon>
        <taxon>Hymenobacteraceae</taxon>
        <taxon>Hymenobacter</taxon>
    </lineage>
</organism>
<reference evidence="2 3" key="1">
    <citation type="submission" date="2019-08" db="EMBL/GenBank/DDBJ databases">
        <authorList>
            <person name="Seo M.-J."/>
        </authorList>
    </citation>
    <scope>NUCLEOTIDE SEQUENCE [LARGE SCALE GENOMIC DNA]</scope>
    <source>
        <strain evidence="2 3">KIGAM108</strain>
    </source>
</reference>
<dbReference type="AlphaFoldDB" id="A0A5D6VFC2"/>
<name>A0A5D6VFC2_9BACT</name>
<evidence type="ECO:0000259" key="1">
    <source>
        <dbReference type="Pfam" id="PF09346"/>
    </source>
</evidence>
<dbReference type="RefSeq" id="WP_149069397.1">
    <property type="nucleotide sequence ID" value="NZ_VTHL01000002.1"/>
</dbReference>
<dbReference type="Gene3D" id="3.40.1580.10">
    <property type="entry name" value="SMI1/KNR4-like"/>
    <property type="match status" value="1"/>
</dbReference>
<dbReference type="EMBL" id="VTHL01000002">
    <property type="protein sequence ID" value="TYZ13274.1"/>
    <property type="molecule type" value="Genomic_DNA"/>
</dbReference>
<proteinExistence type="predicted"/>
<dbReference type="SUPFAM" id="SSF160631">
    <property type="entry name" value="SMI1/KNR4-like"/>
    <property type="match status" value="1"/>
</dbReference>
<evidence type="ECO:0000313" key="3">
    <source>
        <dbReference type="Proteomes" id="UP000322791"/>
    </source>
</evidence>
<comment type="caution">
    <text evidence="2">The sequence shown here is derived from an EMBL/GenBank/DDBJ whole genome shotgun (WGS) entry which is preliminary data.</text>
</comment>
<dbReference type="Proteomes" id="UP000322791">
    <property type="component" value="Unassembled WGS sequence"/>
</dbReference>
<accession>A0A5D6VFC2</accession>
<dbReference type="InterPro" id="IPR037883">
    <property type="entry name" value="Knr4/Smi1-like_sf"/>
</dbReference>
<feature type="domain" description="Knr4/Smi1-like" evidence="1">
    <location>
        <begin position="28"/>
        <end position="138"/>
    </location>
</feature>
<sequence length="165" mass="19140">MFSLPALLQQIQDARKRLDVEFHLNETQSCIAEVEARLNRRLPEEIRAFYAQCPGFWTNDGLFRVLSMADILVELEVPAATSSNTKRHFPVADYMIFSDVWEVVLDEGNSARYVIVNSNHHTEEPVVLTDSLYEFINKFLREGVFEGEEVEGLYGWRKRLKKLSQ</sequence>
<evidence type="ECO:0000313" key="2">
    <source>
        <dbReference type="EMBL" id="TYZ13274.1"/>
    </source>
</evidence>
<gene>
    <name evidence="2" type="ORF">FY528_02345</name>
</gene>